<dbReference type="CDD" id="cd17324">
    <property type="entry name" value="MFS_NepI_like"/>
    <property type="match status" value="1"/>
</dbReference>
<dbReference type="PANTHER" id="PTHR43124">
    <property type="entry name" value="PURINE EFFLUX PUMP PBUE"/>
    <property type="match status" value="1"/>
</dbReference>
<dbReference type="AlphaFoldDB" id="A0A9Q2W313"/>
<dbReference type="GO" id="GO:0005886">
    <property type="term" value="C:plasma membrane"/>
    <property type="evidence" value="ECO:0007669"/>
    <property type="project" value="UniProtKB-SubCell"/>
</dbReference>
<name>A0A9Q2W313_9MICO</name>
<keyword evidence="2" id="KW-1003">Cell membrane</keyword>
<dbReference type="Proteomes" id="UP000709437">
    <property type="component" value="Unassembled WGS sequence"/>
</dbReference>
<feature type="transmembrane region" description="Helical" evidence="6">
    <location>
        <begin position="357"/>
        <end position="376"/>
    </location>
</feature>
<comment type="subcellular location">
    <subcellularLocation>
        <location evidence="1">Cell membrane</location>
        <topology evidence="1">Multi-pass membrane protein</topology>
    </subcellularLocation>
</comment>
<organism evidence="8 9">
    <name type="scientific">Curtobacterium flaccumfaciens pv. flaccumfaciens</name>
    <dbReference type="NCBI Taxonomy" id="138532"/>
    <lineage>
        <taxon>Bacteria</taxon>
        <taxon>Bacillati</taxon>
        <taxon>Actinomycetota</taxon>
        <taxon>Actinomycetes</taxon>
        <taxon>Micrococcales</taxon>
        <taxon>Microbacteriaceae</taxon>
        <taxon>Curtobacterium</taxon>
    </lineage>
</organism>
<dbReference type="GO" id="GO:0022857">
    <property type="term" value="F:transmembrane transporter activity"/>
    <property type="evidence" value="ECO:0007669"/>
    <property type="project" value="InterPro"/>
</dbReference>
<dbReference type="Pfam" id="PF07690">
    <property type="entry name" value="MFS_1"/>
    <property type="match status" value="1"/>
</dbReference>
<evidence type="ECO:0000256" key="3">
    <source>
        <dbReference type="ARBA" id="ARBA00022692"/>
    </source>
</evidence>
<feature type="transmembrane region" description="Helical" evidence="6">
    <location>
        <begin position="330"/>
        <end position="351"/>
    </location>
</feature>
<evidence type="ECO:0000256" key="5">
    <source>
        <dbReference type="ARBA" id="ARBA00023136"/>
    </source>
</evidence>
<feature type="transmembrane region" description="Helical" evidence="6">
    <location>
        <begin position="201"/>
        <end position="224"/>
    </location>
</feature>
<dbReference type="InterPro" id="IPR036259">
    <property type="entry name" value="MFS_trans_sf"/>
</dbReference>
<protein>
    <submittedName>
        <fullName evidence="8">MFS transporter</fullName>
    </submittedName>
</protein>
<dbReference type="InterPro" id="IPR020846">
    <property type="entry name" value="MFS_dom"/>
</dbReference>
<evidence type="ECO:0000259" key="7">
    <source>
        <dbReference type="PROSITE" id="PS50850"/>
    </source>
</evidence>
<dbReference type="InterPro" id="IPR011701">
    <property type="entry name" value="MFS"/>
</dbReference>
<reference evidence="8" key="1">
    <citation type="submission" date="2021-05" db="EMBL/GenBank/DDBJ databases">
        <title>Whole genome sequence of Curtobacterium flaccumfaciens pv. flaccumfaciens strain CFBP 3417.</title>
        <authorList>
            <person name="Osdaghi E."/>
            <person name="Taghouti G."/>
            <person name="Portier P."/>
            <person name="Fazliarab A."/>
            <person name="Taghavi S.M."/>
            <person name="Briand M."/>
            <person name="Le-Saux M."/>
            <person name="Jacques M.-A."/>
        </authorList>
    </citation>
    <scope>NUCLEOTIDE SEQUENCE</scope>
    <source>
        <strain evidence="8">CFBP 3417</strain>
    </source>
</reference>
<evidence type="ECO:0000256" key="2">
    <source>
        <dbReference type="ARBA" id="ARBA00022475"/>
    </source>
</evidence>
<feature type="transmembrane region" description="Helical" evidence="6">
    <location>
        <begin position="128"/>
        <end position="148"/>
    </location>
</feature>
<feature type="transmembrane region" description="Helical" evidence="6">
    <location>
        <begin position="95"/>
        <end position="116"/>
    </location>
</feature>
<dbReference type="RefSeq" id="WP_056071581.1">
    <property type="nucleotide sequence ID" value="NZ_JAHEWX010000006.1"/>
</dbReference>
<evidence type="ECO:0000256" key="4">
    <source>
        <dbReference type="ARBA" id="ARBA00022989"/>
    </source>
</evidence>
<comment type="caution">
    <text evidence="8">The sequence shown here is derived from an EMBL/GenBank/DDBJ whole genome shotgun (WGS) entry which is preliminary data.</text>
</comment>
<dbReference type="EMBL" id="JAHEWX010000006">
    <property type="protein sequence ID" value="MBT1541542.1"/>
    <property type="molecule type" value="Genomic_DNA"/>
</dbReference>
<dbReference type="SUPFAM" id="SSF103473">
    <property type="entry name" value="MFS general substrate transporter"/>
    <property type="match status" value="1"/>
</dbReference>
<feature type="transmembrane region" description="Helical" evidence="6">
    <location>
        <begin position="289"/>
        <end position="309"/>
    </location>
</feature>
<dbReference type="PANTHER" id="PTHR43124:SF3">
    <property type="entry name" value="CHLORAMPHENICOL EFFLUX PUMP RV0191"/>
    <property type="match status" value="1"/>
</dbReference>
<feature type="transmembrane region" description="Helical" evidence="6">
    <location>
        <begin position="262"/>
        <end position="283"/>
    </location>
</feature>
<gene>
    <name evidence="8" type="ORF">KK103_07215</name>
</gene>
<keyword evidence="4 6" id="KW-1133">Transmembrane helix</keyword>
<keyword evidence="5 6" id="KW-0472">Membrane</keyword>
<feature type="transmembrane region" description="Helical" evidence="6">
    <location>
        <begin position="42"/>
        <end position="63"/>
    </location>
</feature>
<feature type="transmembrane region" description="Helical" evidence="6">
    <location>
        <begin position="70"/>
        <end position="89"/>
    </location>
</feature>
<evidence type="ECO:0000313" key="9">
    <source>
        <dbReference type="Proteomes" id="UP000709437"/>
    </source>
</evidence>
<proteinExistence type="predicted"/>
<accession>A0A9Q2W313</accession>
<feature type="transmembrane region" description="Helical" evidence="6">
    <location>
        <begin position="160"/>
        <end position="180"/>
    </location>
</feature>
<keyword evidence="3 6" id="KW-0812">Transmembrane</keyword>
<dbReference type="InterPro" id="IPR050189">
    <property type="entry name" value="MFS_Efflux_Transporters"/>
</dbReference>
<dbReference type="PROSITE" id="PS50850">
    <property type="entry name" value="MFS"/>
    <property type="match status" value="1"/>
</dbReference>
<feature type="domain" description="Major facilitator superfamily (MFS) profile" evidence="7">
    <location>
        <begin position="4"/>
        <end position="379"/>
    </location>
</feature>
<sequence length="393" mass="39630">MPIGLIALALGGFGIGLTEFGIVGLLPEVAADTGVTEPVAGYLVSGYALGVAVGAIALTALVYRLERRKVLIGLMGLFIIGNLLSAIAPDYSVLLIGRVIAALCHGAFFGIGAVVAADMVPANKKAGAISLMFAGLTAANVLGVPLGTFLGQQLGWRSTFWAITIIGVIALVGIRALVPITPGATGSSLRTEFAVYRRPQVWVSAAASVFAFGAVIGAFTYIAFTLTEVTGFSQSAVPWLLVLFGVGTFIGNFVGGKLADRALNPSLIAILAVLTVVLVVFALTATNAIATVVLLLLLGTVGLSTAPGLQVRMMTFAGDAPTVASGTNIAGFNIGNAIGAWLGGATIGAGLGFTSPLWAGAGLAVVGVAVLAVGSIRRTRNVPTSTAPVVVTQ</sequence>
<dbReference type="Gene3D" id="1.20.1250.20">
    <property type="entry name" value="MFS general substrate transporter like domains"/>
    <property type="match status" value="2"/>
</dbReference>
<evidence type="ECO:0000313" key="8">
    <source>
        <dbReference type="EMBL" id="MBT1541542.1"/>
    </source>
</evidence>
<evidence type="ECO:0000256" key="1">
    <source>
        <dbReference type="ARBA" id="ARBA00004651"/>
    </source>
</evidence>
<evidence type="ECO:0000256" key="6">
    <source>
        <dbReference type="SAM" id="Phobius"/>
    </source>
</evidence>
<feature type="transmembrane region" description="Helical" evidence="6">
    <location>
        <begin position="236"/>
        <end position="255"/>
    </location>
</feature>